<dbReference type="Proteomes" id="UP001321450">
    <property type="component" value="Chromosome"/>
</dbReference>
<name>A0AAU9CFM2_9GAMM</name>
<sequence>MARTEILTVLLGLALTATVTAIGWEGWRLYRDWRYDHLLPRLEQLDTGRLSDPRLLAAKANRLAAQGKWQQAVRIYTRLLPAAEPPLQARLHYNLGTLYLQQAAARWHRAGVWDYSHVVTLLGLAREHLRAAVRLAPDDLDAAYNLEYALRIQPPPRERQPSKWRGHKQSVFATLPGMPKGGP</sequence>
<evidence type="ECO:0000313" key="3">
    <source>
        <dbReference type="Proteomes" id="UP001321450"/>
    </source>
</evidence>
<reference evidence="3" key="1">
    <citation type="journal article" date="2024" name="Int. J. Syst. Evol. Microbiol.">
        <title>Methylomarinovum tepidoasis sp. nov., a moderately thermophilic methanotroph of the family Methylothermaceae isolated from a deep-sea hydrothermal field.</title>
        <authorList>
            <person name="Hirayama H."/>
            <person name="Takaki Y."/>
            <person name="Abe M."/>
            <person name="Miyazaki M."/>
            <person name="Uematsu K."/>
            <person name="Matsui Y."/>
            <person name="Takai K."/>
        </authorList>
    </citation>
    <scope>NUCLEOTIDE SEQUENCE [LARGE SCALE GENOMIC DNA]</scope>
    <source>
        <strain evidence="3">IN45</strain>
    </source>
</reference>
<gene>
    <name evidence="2" type="ORF">MIN45_P1418</name>
</gene>
<proteinExistence type="predicted"/>
<dbReference type="RefSeq" id="WP_286291316.1">
    <property type="nucleotide sequence ID" value="NZ_AP024718.1"/>
</dbReference>
<accession>A0AAU9CFM2</accession>
<organism evidence="2 3">
    <name type="scientific">Methylomarinovum tepidoasis</name>
    <dbReference type="NCBI Taxonomy" id="2840183"/>
    <lineage>
        <taxon>Bacteria</taxon>
        <taxon>Pseudomonadati</taxon>
        <taxon>Pseudomonadota</taxon>
        <taxon>Gammaproteobacteria</taxon>
        <taxon>Methylococcales</taxon>
        <taxon>Methylothermaceae</taxon>
        <taxon>Methylomarinovum</taxon>
    </lineage>
</organism>
<dbReference type="Gene3D" id="1.25.40.10">
    <property type="entry name" value="Tetratricopeptide repeat domain"/>
    <property type="match status" value="1"/>
</dbReference>
<dbReference type="SUPFAM" id="SSF48452">
    <property type="entry name" value="TPR-like"/>
    <property type="match status" value="1"/>
</dbReference>
<dbReference type="KEGG" id="meiy:MIN45_P1418"/>
<keyword evidence="3" id="KW-1185">Reference proteome</keyword>
<evidence type="ECO:0000256" key="1">
    <source>
        <dbReference type="SAM" id="MobiDB-lite"/>
    </source>
</evidence>
<dbReference type="InterPro" id="IPR011990">
    <property type="entry name" value="TPR-like_helical_dom_sf"/>
</dbReference>
<dbReference type="AlphaFoldDB" id="A0AAU9CFM2"/>
<evidence type="ECO:0000313" key="2">
    <source>
        <dbReference type="EMBL" id="BCX89048.1"/>
    </source>
</evidence>
<protein>
    <submittedName>
        <fullName evidence="2">MxaK protein</fullName>
    </submittedName>
</protein>
<dbReference type="EMBL" id="AP024718">
    <property type="protein sequence ID" value="BCX89048.1"/>
    <property type="molecule type" value="Genomic_DNA"/>
</dbReference>
<feature type="region of interest" description="Disordered" evidence="1">
    <location>
        <begin position="155"/>
        <end position="183"/>
    </location>
</feature>